<organism evidence="8 9">
    <name type="scientific">Roseburia lenta</name>
    <dbReference type="NCBI Taxonomy" id="2763061"/>
    <lineage>
        <taxon>Bacteria</taxon>
        <taxon>Bacillati</taxon>
        <taxon>Bacillota</taxon>
        <taxon>Clostridia</taxon>
        <taxon>Lachnospirales</taxon>
        <taxon>Lachnospiraceae</taxon>
        <taxon>Roseburia</taxon>
    </lineage>
</organism>
<comment type="function">
    <text evidence="7">F(1)F(0) ATP synthase produces ATP from ADP in the presence of a proton or sodium gradient. F-type ATPases consist of two structural domains, F(1) containing the extramembraneous catalytic core and F(0) containing the membrane proton channel, linked together by a central stalk and a peripheral stalk. During catalysis, ATP synthesis in the catalytic domain of F(1) is coupled via a rotary mechanism of the central stalk subunits to proton translocation.</text>
</comment>
<dbReference type="InterPro" id="IPR026015">
    <property type="entry name" value="ATP_synth_OSCP/delta_N_sf"/>
</dbReference>
<dbReference type="RefSeq" id="WP_118534670.1">
    <property type="nucleotide sequence ID" value="NZ_JACOPG010000001.1"/>
</dbReference>
<evidence type="ECO:0000256" key="5">
    <source>
        <dbReference type="ARBA" id="ARBA00023136"/>
    </source>
</evidence>
<comment type="caution">
    <text evidence="8">The sequence shown here is derived from an EMBL/GenBank/DDBJ whole genome shotgun (WGS) entry which is preliminary data.</text>
</comment>
<evidence type="ECO:0000256" key="4">
    <source>
        <dbReference type="ARBA" id="ARBA00023065"/>
    </source>
</evidence>
<keyword evidence="7" id="KW-1003">Cell membrane</keyword>
<dbReference type="HAMAP" id="MF_01416">
    <property type="entry name" value="ATP_synth_delta_bact"/>
    <property type="match status" value="1"/>
</dbReference>
<evidence type="ECO:0000256" key="2">
    <source>
        <dbReference type="ARBA" id="ARBA00022448"/>
    </source>
</evidence>
<dbReference type="Proteomes" id="UP000643810">
    <property type="component" value="Unassembled WGS sequence"/>
</dbReference>
<comment type="subcellular location">
    <subcellularLocation>
        <location evidence="7">Cell membrane</location>
        <topology evidence="7">Peripheral membrane protein</topology>
    </subcellularLocation>
    <subcellularLocation>
        <location evidence="1">Membrane</location>
    </subcellularLocation>
</comment>
<protein>
    <recommendedName>
        <fullName evidence="7">ATP synthase subunit delta</fullName>
    </recommendedName>
    <alternativeName>
        <fullName evidence="7">ATP synthase F(1) sector subunit delta</fullName>
    </alternativeName>
    <alternativeName>
        <fullName evidence="7">F-type ATPase subunit delta</fullName>
        <shortName evidence="7">F-ATPase subunit delta</shortName>
    </alternativeName>
</protein>
<dbReference type="PANTHER" id="PTHR11910">
    <property type="entry name" value="ATP SYNTHASE DELTA CHAIN"/>
    <property type="match status" value="1"/>
</dbReference>
<name>A0ABR7GDD5_9FIRM</name>
<gene>
    <name evidence="7 8" type="primary">atpH</name>
    <name evidence="8" type="ORF">H8R94_02250</name>
</gene>
<dbReference type="InterPro" id="IPR000711">
    <property type="entry name" value="ATPase_OSCP/dsu"/>
</dbReference>
<evidence type="ECO:0000313" key="8">
    <source>
        <dbReference type="EMBL" id="MBC5685444.1"/>
    </source>
</evidence>
<dbReference type="Pfam" id="PF00213">
    <property type="entry name" value="OSCP"/>
    <property type="match status" value="1"/>
</dbReference>
<sequence>MTQAAVNNAKVLYQLSVERAVVEKTDALIFLTPELLEVLENPTIDEKKKQEIIERVCALEEIPQIMVNFLKMMSHLGNCDMMRQIFDAYYQYWDEQNHIMRVQIIFADQPDEATRHEAEQLLQEKYPDYKIEMTESVDESLLGGYLIRGFHEEFDRSYEGRLRQLERKLTGR</sequence>
<evidence type="ECO:0000256" key="3">
    <source>
        <dbReference type="ARBA" id="ARBA00022781"/>
    </source>
</evidence>
<dbReference type="NCBIfam" id="TIGR01145">
    <property type="entry name" value="ATP_synt_delta"/>
    <property type="match status" value="1"/>
</dbReference>
<keyword evidence="2 7" id="KW-0813">Transport</keyword>
<keyword evidence="6 7" id="KW-0066">ATP synthesis</keyword>
<keyword evidence="3 7" id="KW-0375">Hydrogen ion transport</keyword>
<evidence type="ECO:0000256" key="1">
    <source>
        <dbReference type="ARBA" id="ARBA00004370"/>
    </source>
</evidence>
<comment type="similarity">
    <text evidence="7">Belongs to the ATPase delta chain family.</text>
</comment>
<dbReference type="SUPFAM" id="SSF47928">
    <property type="entry name" value="N-terminal domain of the delta subunit of the F1F0-ATP synthase"/>
    <property type="match status" value="1"/>
</dbReference>
<keyword evidence="4 7" id="KW-0406">Ion transport</keyword>
<comment type="function">
    <text evidence="7">This protein is part of the stalk that links CF(0) to CF(1). It either transmits conformational changes from CF(0) to CF(1) or is implicated in proton conduction.</text>
</comment>
<dbReference type="EMBL" id="JACOPG010000001">
    <property type="protein sequence ID" value="MBC5685444.1"/>
    <property type="molecule type" value="Genomic_DNA"/>
</dbReference>
<proteinExistence type="inferred from homology"/>
<keyword evidence="7" id="KW-0139">CF(1)</keyword>
<evidence type="ECO:0000256" key="6">
    <source>
        <dbReference type="ARBA" id="ARBA00023310"/>
    </source>
</evidence>
<evidence type="ECO:0000313" key="9">
    <source>
        <dbReference type="Proteomes" id="UP000643810"/>
    </source>
</evidence>
<keyword evidence="5 7" id="KW-0472">Membrane</keyword>
<keyword evidence="9" id="KW-1185">Reference proteome</keyword>
<dbReference type="Gene3D" id="1.10.520.20">
    <property type="entry name" value="N-terminal domain of the delta subunit of the F1F0-ATP synthase"/>
    <property type="match status" value="1"/>
</dbReference>
<dbReference type="PRINTS" id="PR00125">
    <property type="entry name" value="ATPASEDELTA"/>
</dbReference>
<evidence type="ECO:0000256" key="7">
    <source>
        <dbReference type="HAMAP-Rule" id="MF_01416"/>
    </source>
</evidence>
<accession>A0ABR7GDD5</accession>
<reference evidence="8 9" key="1">
    <citation type="submission" date="2020-08" db="EMBL/GenBank/DDBJ databases">
        <title>Genome public.</title>
        <authorList>
            <person name="Liu C."/>
            <person name="Sun Q."/>
        </authorList>
    </citation>
    <scope>NUCLEOTIDE SEQUENCE [LARGE SCALE GENOMIC DNA]</scope>
    <source>
        <strain evidence="8 9">NSJ-9</strain>
    </source>
</reference>